<dbReference type="GO" id="GO:0032259">
    <property type="term" value="P:methylation"/>
    <property type="evidence" value="ECO:0007669"/>
    <property type="project" value="UniProtKB-KW"/>
</dbReference>
<protein>
    <submittedName>
        <fullName evidence="3">Putative nicotinamide N-methyase</fullName>
    </submittedName>
</protein>
<dbReference type="Gene3D" id="3.40.50.150">
    <property type="entry name" value="Vaccinia Virus protein VP39"/>
    <property type="match status" value="1"/>
</dbReference>
<proteinExistence type="predicted"/>
<dbReference type="CDD" id="cd02440">
    <property type="entry name" value="AdoMet_MTases"/>
    <property type="match status" value="1"/>
</dbReference>
<keyword evidence="1" id="KW-0489">Methyltransferase</keyword>
<evidence type="ECO:0000313" key="4">
    <source>
        <dbReference type="Proteomes" id="UP000528457"/>
    </source>
</evidence>
<dbReference type="Proteomes" id="UP000528457">
    <property type="component" value="Unassembled WGS sequence"/>
</dbReference>
<dbReference type="SUPFAM" id="SSF53335">
    <property type="entry name" value="S-adenosyl-L-methionine-dependent methyltransferases"/>
    <property type="match status" value="1"/>
</dbReference>
<dbReference type="InterPro" id="IPR029063">
    <property type="entry name" value="SAM-dependent_MTases_sf"/>
</dbReference>
<dbReference type="RefSeq" id="WP_166845286.1">
    <property type="nucleotide sequence ID" value="NZ_JAAONY010000002.1"/>
</dbReference>
<dbReference type="InterPro" id="IPR050078">
    <property type="entry name" value="Ribosomal_L11_MeTrfase_PrmA"/>
</dbReference>
<keyword evidence="2" id="KW-0808">Transferase</keyword>
<evidence type="ECO:0000256" key="1">
    <source>
        <dbReference type="ARBA" id="ARBA00022603"/>
    </source>
</evidence>
<sequence length="226" mass="24950">MPSAISAPKELLQHFRQTLPHAELLPTTLPDVPDISLWLVNPAIMDARLSEETIAAVFDKPAYWSFCWASGQAMAAMILEQAELVRDKVIVDFGTGSGIVAIAALMAGAKTVYASDLDEGALLSVQANAELNGFAHDDRLIINRDCFGLADASVDLVMAADVLYDWENKPLLEKFRRCFKKTLIADSRVKNFSEPGYEAIAVKRSVTFPDLGEFEEFKTVNFYQSL</sequence>
<dbReference type="Pfam" id="PF06325">
    <property type="entry name" value="PrmA"/>
    <property type="match status" value="1"/>
</dbReference>
<organism evidence="3 4">
    <name type="scientific">Pseudoteredinibacter isoporae</name>
    <dbReference type="NCBI Taxonomy" id="570281"/>
    <lineage>
        <taxon>Bacteria</taxon>
        <taxon>Pseudomonadati</taxon>
        <taxon>Pseudomonadota</taxon>
        <taxon>Gammaproteobacteria</taxon>
        <taxon>Cellvibrionales</taxon>
        <taxon>Cellvibrionaceae</taxon>
        <taxon>Pseudoteredinibacter</taxon>
    </lineage>
</organism>
<keyword evidence="4" id="KW-1185">Reference proteome</keyword>
<dbReference type="PANTHER" id="PTHR43648">
    <property type="entry name" value="ELECTRON TRANSFER FLAVOPROTEIN BETA SUBUNIT LYSINE METHYLTRANSFERASE"/>
    <property type="match status" value="1"/>
</dbReference>
<dbReference type="AlphaFoldDB" id="A0A7X0JUY7"/>
<evidence type="ECO:0000256" key="2">
    <source>
        <dbReference type="ARBA" id="ARBA00022679"/>
    </source>
</evidence>
<dbReference type="InParanoid" id="A0A7X0JUY7"/>
<dbReference type="GO" id="GO:0016279">
    <property type="term" value="F:protein-lysine N-methyltransferase activity"/>
    <property type="evidence" value="ECO:0007669"/>
    <property type="project" value="TreeGrafter"/>
</dbReference>
<dbReference type="EMBL" id="JACHHT010000002">
    <property type="protein sequence ID" value="MBB6522747.1"/>
    <property type="molecule type" value="Genomic_DNA"/>
</dbReference>
<dbReference type="PANTHER" id="PTHR43648:SF1">
    <property type="entry name" value="ELECTRON TRANSFER FLAVOPROTEIN BETA SUBUNIT LYSINE METHYLTRANSFERASE"/>
    <property type="match status" value="1"/>
</dbReference>
<comment type="caution">
    <text evidence="3">The sequence shown here is derived from an EMBL/GenBank/DDBJ whole genome shotgun (WGS) entry which is preliminary data.</text>
</comment>
<name>A0A7X0JUY7_9GAMM</name>
<accession>A0A7X0JUY7</accession>
<gene>
    <name evidence="3" type="ORF">HNR48_003032</name>
</gene>
<reference evidence="3 4" key="1">
    <citation type="submission" date="2020-08" db="EMBL/GenBank/DDBJ databases">
        <title>Genomic Encyclopedia of Type Strains, Phase IV (KMG-IV): sequencing the most valuable type-strain genomes for metagenomic binning, comparative biology and taxonomic classification.</title>
        <authorList>
            <person name="Goeker M."/>
        </authorList>
    </citation>
    <scope>NUCLEOTIDE SEQUENCE [LARGE SCALE GENOMIC DNA]</scope>
    <source>
        <strain evidence="3 4">DSM 22368</strain>
    </source>
</reference>
<evidence type="ECO:0000313" key="3">
    <source>
        <dbReference type="EMBL" id="MBB6522747.1"/>
    </source>
</evidence>